<dbReference type="Proteomes" id="UP000319671">
    <property type="component" value="Unassembled WGS sequence"/>
</dbReference>
<proteinExistence type="evidence at transcript level"/>
<dbReference type="Pfam" id="PF08141">
    <property type="entry name" value="SspH"/>
    <property type="match status" value="1"/>
</dbReference>
<evidence type="ECO:0000256" key="2">
    <source>
        <dbReference type="ARBA" id="ARBA00006573"/>
    </source>
</evidence>
<dbReference type="GO" id="GO:0042601">
    <property type="term" value="C:endospore-forming forespore"/>
    <property type="evidence" value="ECO:0007669"/>
    <property type="project" value="InterPro"/>
</dbReference>
<comment type="induction">
    <text evidence="4">Expressed only in the forespore compartment of sporulating cells.</text>
</comment>
<evidence type="ECO:0000313" key="6">
    <source>
        <dbReference type="Proteomes" id="UP000319671"/>
    </source>
</evidence>
<protein>
    <recommendedName>
        <fullName evidence="4">Small, acid-soluble spore protein H</fullName>
        <shortName evidence="4">SASP H</shortName>
    </recommendedName>
</protein>
<dbReference type="GO" id="GO:0030436">
    <property type="term" value="P:asexual sporulation"/>
    <property type="evidence" value="ECO:0007669"/>
    <property type="project" value="UniProtKB-UniRule"/>
</dbReference>
<sequence length="64" mass="7450">MNLDRVKEIMFSDQEVAVHYHGIPVWIESVDETSNNAVVSERGIHSERQIVPIRDMEETGKYYT</sequence>
<organism evidence="5 6">
    <name type="scientific">Neobacillus bataviensis</name>
    <dbReference type="NCBI Taxonomy" id="220685"/>
    <lineage>
        <taxon>Bacteria</taxon>
        <taxon>Bacillati</taxon>
        <taxon>Bacillota</taxon>
        <taxon>Bacilli</taxon>
        <taxon>Bacillales</taxon>
        <taxon>Bacillaceae</taxon>
        <taxon>Neobacillus</taxon>
    </lineage>
</organism>
<dbReference type="AlphaFoldDB" id="A0A561DEX6"/>
<dbReference type="InterPro" id="IPR012610">
    <property type="entry name" value="SASP_SspH"/>
</dbReference>
<comment type="subcellular location">
    <subcellularLocation>
        <location evidence="1 4">Spore core</location>
    </subcellularLocation>
</comment>
<accession>A0A561DEX6</accession>
<evidence type="ECO:0000256" key="1">
    <source>
        <dbReference type="ARBA" id="ARBA00004288"/>
    </source>
</evidence>
<dbReference type="HAMAP" id="MF_00667">
    <property type="entry name" value="SspH"/>
    <property type="match status" value="1"/>
</dbReference>
<dbReference type="GO" id="GO:0030435">
    <property type="term" value="P:sporulation resulting in formation of a cellular spore"/>
    <property type="evidence" value="ECO:0007669"/>
    <property type="project" value="UniProtKB-KW"/>
</dbReference>
<evidence type="ECO:0000313" key="5">
    <source>
        <dbReference type="EMBL" id="TWE01903.1"/>
    </source>
</evidence>
<dbReference type="RefSeq" id="WP_144565332.1">
    <property type="nucleotide sequence ID" value="NZ_VIVN01000005.1"/>
</dbReference>
<reference evidence="5 6" key="1">
    <citation type="submission" date="2019-06" db="EMBL/GenBank/DDBJ databases">
        <title>Sorghum-associated microbial communities from plants grown in Nebraska, USA.</title>
        <authorList>
            <person name="Schachtman D."/>
        </authorList>
    </citation>
    <scope>NUCLEOTIDE SEQUENCE [LARGE SCALE GENOMIC DNA]</scope>
    <source>
        <strain evidence="5 6">2482</strain>
    </source>
</reference>
<dbReference type="EMBL" id="VIVN01000005">
    <property type="protein sequence ID" value="TWE01903.1"/>
    <property type="molecule type" value="Genomic_DNA"/>
</dbReference>
<comment type="caution">
    <text evidence="5">The sequence shown here is derived from an EMBL/GenBank/DDBJ whole genome shotgun (WGS) entry which is preliminary data.</text>
</comment>
<evidence type="ECO:0000256" key="4">
    <source>
        <dbReference type="HAMAP-Rule" id="MF_00667"/>
    </source>
</evidence>
<evidence type="ECO:0000256" key="3">
    <source>
        <dbReference type="ARBA" id="ARBA00022969"/>
    </source>
</evidence>
<keyword evidence="3 4" id="KW-0749">Sporulation</keyword>
<keyword evidence="6" id="KW-1185">Reference proteome</keyword>
<gene>
    <name evidence="4" type="primary">sspH</name>
    <name evidence="5" type="ORF">FB550_105272</name>
</gene>
<comment type="similarity">
    <text evidence="2 4">Belongs to the SspH family.</text>
</comment>
<name>A0A561DEX6_9BACI</name>